<evidence type="ECO:0000259" key="1">
    <source>
        <dbReference type="Pfam" id="PF13474"/>
    </source>
</evidence>
<dbReference type="EMBL" id="BSPC01000007">
    <property type="protein sequence ID" value="GLS17928.1"/>
    <property type="molecule type" value="Genomic_DNA"/>
</dbReference>
<evidence type="ECO:0000313" key="3">
    <source>
        <dbReference type="Proteomes" id="UP001156882"/>
    </source>
</evidence>
<dbReference type="InterPro" id="IPR037401">
    <property type="entry name" value="SnoaL-like"/>
</dbReference>
<accession>A0ABQ6CC23</accession>
<proteinExistence type="predicted"/>
<feature type="domain" description="SnoaL-like" evidence="1">
    <location>
        <begin position="10"/>
        <end position="132"/>
    </location>
</feature>
<dbReference type="Pfam" id="PF13474">
    <property type="entry name" value="SnoaL_3"/>
    <property type="match status" value="1"/>
</dbReference>
<keyword evidence="3" id="KW-1185">Reference proteome</keyword>
<dbReference type="RefSeq" id="WP_284310761.1">
    <property type="nucleotide sequence ID" value="NZ_BSPC01000007.1"/>
</dbReference>
<dbReference type="Gene3D" id="3.10.450.50">
    <property type="match status" value="1"/>
</dbReference>
<dbReference type="InterPro" id="IPR032710">
    <property type="entry name" value="NTF2-like_dom_sf"/>
</dbReference>
<organism evidence="2 3">
    <name type="scientific">Labrys miyagiensis</name>
    <dbReference type="NCBI Taxonomy" id="346912"/>
    <lineage>
        <taxon>Bacteria</taxon>
        <taxon>Pseudomonadati</taxon>
        <taxon>Pseudomonadota</taxon>
        <taxon>Alphaproteobacteria</taxon>
        <taxon>Hyphomicrobiales</taxon>
        <taxon>Xanthobacteraceae</taxon>
        <taxon>Labrys</taxon>
    </lineage>
</organism>
<gene>
    <name evidence="2" type="ORF">GCM10007874_09440</name>
</gene>
<sequence>MTSDSDQHAIRSLIEAWCDAVRRRDYEGILKSHSPGMLMFDVPGPFQSEGLAAYRATWDLFLGWSTGPVKFEFSDIRITAGEDVAFATAHGHCYGPDDNGQPADLDFRLTMGLRKIAGEWIIEHEHHSVPAP</sequence>
<reference evidence="3" key="1">
    <citation type="journal article" date="2019" name="Int. J. Syst. Evol. Microbiol.">
        <title>The Global Catalogue of Microorganisms (GCM) 10K type strain sequencing project: providing services to taxonomists for standard genome sequencing and annotation.</title>
        <authorList>
            <consortium name="The Broad Institute Genomics Platform"/>
            <consortium name="The Broad Institute Genome Sequencing Center for Infectious Disease"/>
            <person name="Wu L."/>
            <person name="Ma J."/>
        </authorList>
    </citation>
    <scope>NUCLEOTIDE SEQUENCE [LARGE SCALE GENOMIC DNA]</scope>
    <source>
        <strain evidence="3">NBRC 101365</strain>
    </source>
</reference>
<dbReference type="NCBIfam" id="TIGR02246">
    <property type="entry name" value="SgcJ/EcaC family oxidoreductase"/>
    <property type="match status" value="1"/>
</dbReference>
<name>A0ABQ6CC23_9HYPH</name>
<dbReference type="Proteomes" id="UP001156882">
    <property type="component" value="Unassembled WGS sequence"/>
</dbReference>
<comment type="caution">
    <text evidence="2">The sequence shown here is derived from an EMBL/GenBank/DDBJ whole genome shotgun (WGS) entry which is preliminary data.</text>
</comment>
<dbReference type="InterPro" id="IPR011944">
    <property type="entry name" value="Steroid_delta5-4_isomerase"/>
</dbReference>
<protein>
    <recommendedName>
        <fullName evidence="1">SnoaL-like domain-containing protein</fullName>
    </recommendedName>
</protein>
<dbReference type="SUPFAM" id="SSF54427">
    <property type="entry name" value="NTF2-like"/>
    <property type="match status" value="1"/>
</dbReference>
<evidence type="ECO:0000313" key="2">
    <source>
        <dbReference type="EMBL" id="GLS17928.1"/>
    </source>
</evidence>